<dbReference type="AlphaFoldDB" id="A0A4P6JL47"/>
<dbReference type="InterPro" id="IPR003737">
    <property type="entry name" value="GlcNAc_PI_deacetylase-related"/>
</dbReference>
<dbReference type="OrthoDB" id="9815144at2"/>
<name>A0A4P6JL47_KTERU</name>
<accession>A0A4P6JL47</accession>
<dbReference type="Gene3D" id="3.40.50.10320">
    <property type="entry name" value="LmbE-like"/>
    <property type="match status" value="1"/>
</dbReference>
<dbReference type="PANTHER" id="PTHR12993">
    <property type="entry name" value="N-ACETYLGLUCOSAMINYL-PHOSPHATIDYLINOSITOL DE-N-ACETYLASE-RELATED"/>
    <property type="match status" value="1"/>
</dbReference>
<reference evidence="1 2" key="1">
    <citation type="submission" date="2019-01" db="EMBL/GenBank/DDBJ databases">
        <title>Ktedonosporobacter rubrisoli SCAWS-G2.</title>
        <authorList>
            <person name="Huang Y."/>
            <person name="Yan B."/>
        </authorList>
    </citation>
    <scope>NUCLEOTIDE SEQUENCE [LARGE SCALE GENOMIC DNA]</scope>
    <source>
        <strain evidence="1 2">SCAWS-G2</strain>
    </source>
</reference>
<gene>
    <name evidence="1" type="ORF">EPA93_07805</name>
</gene>
<sequence length="233" mass="26258">MTTSILLPPAAQRILVIFAHPDDAESYCGGTMARLAHEECEIMYLAVTRGDKGSNNPSMTPERLSPIRENEQRQAASILGVQSVTFLAGYYDGMLVPDLSLRKDLTLWIRKWRPDVVFTFDPWKRYELHPDHRATGICAFDALAVARDRFTFPDLNAEAPAHNVKQIYFFNTDEPNHWVDISNVIDKKIEARCAHASQVNPANPPDGYLRRWGVETGKACGYAFAEAFHHLGL</sequence>
<dbReference type="SUPFAM" id="SSF102588">
    <property type="entry name" value="LmbE-like"/>
    <property type="match status" value="1"/>
</dbReference>
<evidence type="ECO:0000313" key="1">
    <source>
        <dbReference type="EMBL" id="QBD75919.1"/>
    </source>
</evidence>
<evidence type="ECO:0000313" key="2">
    <source>
        <dbReference type="Proteomes" id="UP000290365"/>
    </source>
</evidence>
<dbReference type="Proteomes" id="UP000290365">
    <property type="component" value="Chromosome"/>
</dbReference>
<organism evidence="1 2">
    <name type="scientific">Ktedonosporobacter rubrisoli</name>
    <dbReference type="NCBI Taxonomy" id="2509675"/>
    <lineage>
        <taxon>Bacteria</taxon>
        <taxon>Bacillati</taxon>
        <taxon>Chloroflexota</taxon>
        <taxon>Ktedonobacteria</taxon>
        <taxon>Ktedonobacterales</taxon>
        <taxon>Ktedonosporobacteraceae</taxon>
        <taxon>Ktedonosporobacter</taxon>
    </lineage>
</organism>
<protein>
    <submittedName>
        <fullName evidence="1">PIG-L family deacetylase</fullName>
    </submittedName>
</protein>
<keyword evidence="2" id="KW-1185">Reference proteome</keyword>
<dbReference type="Pfam" id="PF02585">
    <property type="entry name" value="PIG-L"/>
    <property type="match status" value="1"/>
</dbReference>
<dbReference type="InterPro" id="IPR024078">
    <property type="entry name" value="LmbE-like_dom_sf"/>
</dbReference>
<proteinExistence type="predicted"/>
<dbReference type="PANTHER" id="PTHR12993:SF28">
    <property type="entry name" value="LMBE FAMILY PROTEIN"/>
    <property type="match status" value="1"/>
</dbReference>
<dbReference type="EMBL" id="CP035758">
    <property type="protein sequence ID" value="QBD75919.1"/>
    <property type="molecule type" value="Genomic_DNA"/>
</dbReference>
<dbReference type="KEGG" id="kbs:EPA93_07805"/>
<dbReference type="GO" id="GO:0016811">
    <property type="term" value="F:hydrolase activity, acting on carbon-nitrogen (but not peptide) bonds, in linear amides"/>
    <property type="evidence" value="ECO:0007669"/>
    <property type="project" value="TreeGrafter"/>
</dbReference>
<dbReference type="RefSeq" id="WP_129886515.1">
    <property type="nucleotide sequence ID" value="NZ_CP035758.1"/>
</dbReference>